<feature type="domain" description="Antitoxin SocA-like Panacea" evidence="1">
    <location>
        <begin position="29"/>
        <end position="146"/>
    </location>
</feature>
<dbReference type="KEGG" id="amyt:AMYT_1288"/>
<dbReference type="InterPro" id="IPR025272">
    <property type="entry name" value="SocA_Panacea"/>
</dbReference>
<protein>
    <submittedName>
        <fullName evidence="2">DUF4065 domain-containing protein</fullName>
    </submittedName>
</protein>
<dbReference type="Pfam" id="PF13274">
    <property type="entry name" value="SocA_Panacea"/>
    <property type="match status" value="1"/>
</dbReference>
<comment type="caution">
    <text evidence="2">The sequence shown here is derived from an EMBL/GenBank/DDBJ whole genome shotgun (WGS) entry which is preliminary data.</text>
</comment>
<accession>A0AAX2AKE0</accession>
<dbReference type="RefSeq" id="WP_114841730.1">
    <property type="nucleotide sequence ID" value="NZ_CP031219.1"/>
</dbReference>
<reference evidence="2 3" key="1">
    <citation type="submission" date="2017-09" db="EMBL/GenBank/DDBJ databases">
        <title>Genomics of the genus Arcobacter.</title>
        <authorList>
            <person name="Perez-Cataluna A."/>
            <person name="Figueras M.J."/>
            <person name="Salas-Masso N."/>
        </authorList>
    </citation>
    <scope>NUCLEOTIDE SEQUENCE [LARGE SCALE GENOMIC DNA]</scope>
    <source>
        <strain evidence="2 3">CECT 7386</strain>
    </source>
</reference>
<evidence type="ECO:0000313" key="2">
    <source>
        <dbReference type="EMBL" id="RXK16759.1"/>
    </source>
</evidence>
<keyword evidence="3" id="KW-1185">Reference proteome</keyword>
<organism evidence="2 3">
    <name type="scientific">Malaciobacter mytili LMG 24559</name>
    <dbReference type="NCBI Taxonomy" id="1032238"/>
    <lineage>
        <taxon>Bacteria</taxon>
        <taxon>Pseudomonadati</taxon>
        <taxon>Campylobacterota</taxon>
        <taxon>Epsilonproteobacteria</taxon>
        <taxon>Campylobacterales</taxon>
        <taxon>Arcobacteraceae</taxon>
        <taxon>Malaciobacter</taxon>
    </lineage>
</organism>
<proteinExistence type="predicted"/>
<gene>
    <name evidence="2" type="ORF">CP985_00980</name>
</gene>
<dbReference type="AlphaFoldDB" id="A0AAX2AKE0"/>
<dbReference type="Proteomes" id="UP000290092">
    <property type="component" value="Unassembled WGS sequence"/>
</dbReference>
<evidence type="ECO:0000259" key="1">
    <source>
        <dbReference type="Pfam" id="PF13274"/>
    </source>
</evidence>
<evidence type="ECO:0000313" key="3">
    <source>
        <dbReference type="Proteomes" id="UP000290092"/>
    </source>
</evidence>
<dbReference type="EMBL" id="NXID01000003">
    <property type="protein sequence ID" value="RXK16759.1"/>
    <property type="molecule type" value="Genomic_DNA"/>
</dbReference>
<name>A0AAX2AKE0_9BACT</name>
<sequence length="162" mass="19315">MDITKVANVILYMLHKQVKHLNDKKLSIMLFLMDFNHLKFCGKKIFGEEYIKSSRNPEPKVLGEIFDIIANGEDLEEEDERLYLIQELLDYLDIEVEEKEKFIELRFLKMEEEFDETLFTKDEMKTIHKIVETYFDTTTRNIANATFQIEEVRKTPKGEIII</sequence>